<evidence type="ECO:0000256" key="4">
    <source>
        <dbReference type="SAM" id="Phobius"/>
    </source>
</evidence>
<keyword evidence="6" id="KW-1185">Reference proteome</keyword>
<dbReference type="EMBL" id="BAABUK010000002">
    <property type="protein sequence ID" value="GAA5807493.1"/>
    <property type="molecule type" value="Genomic_DNA"/>
</dbReference>
<evidence type="ECO:0000313" key="6">
    <source>
        <dbReference type="Proteomes" id="UP001473302"/>
    </source>
</evidence>
<keyword evidence="4" id="KW-0812">Transmembrane</keyword>
<dbReference type="PANTHER" id="PTHR31234">
    <property type="entry name" value="LATE EMBRYOGENESIS ABUNDANT (LEA) HYDROXYPROLINE-RICH GLYCOPROTEIN FAMILY"/>
    <property type="match status" value="1"/>
</dbReference>
<keyword evidence="4" id="KW-1133">Transmembrane helix</keyword>
<dbReference type="PANTHER" id="PTHR31234:SF2">
    <property type="entry name" value="OS05G0199100 PROTEIN"/>
    <property type="match status" value="1"/>
</dbReference>
<reference evidence="5 6" key="1">
    <citation type="submission" date="2024-04" db="EMBL/GenBank/DDBJ databases">
        <title>genome sequences of Mucor flavus KT1a and Helicostylum pulchrum KT1b strains isolated from the surface of a dry-aged beef.</title>
        <authorList>
            <person name="Toyotome T."/>
            <person name="Hosono M."/>
            <person name="Torimaru M."/>
            <person name="Fukuda K."/>
            <person name="Mikami N."/>
        </authorList>
    </citation>
    <scope>NUCLEOTIDE SEQUENCE [LARGE SCALE GENOMIC DNA]</scope>
    <source>
        <strain evidence="5 6">KT1a</strain>
    </source>
</reference>
<proteinExistence type="predicted"/>
<comment type="subcellular location">
    <subcellularLocation>
        <location evidence="1">Membrane</location>
    </subcellularLocation>
</comment>
<organism evidence="5 6">
    <name type="scientific">Mucor flavus</name>
    <dbReference type="NCBI Taxonomy" id="439312"/>
    <lineage>
        <taxon>Eukaryota</taxon>
        <taxon>Fungi</taxon>
        <taxon>Fungi incertae sedis</taxon>
        <taxon>Mucoromycota</taxon>
        <taxon>Mucoromycotina</taxon>
        <taxon>Mucoromycetes</taxon>
        <taxon>Mucorales</taxon>
        <taxon>Mucorineae</taxon>
        <taxon>Mucoraceae</taxon>
        <taxon>Mucor</taxon>
    </lineage>
</organism>
<sequence>MTKTAYDDFYDKPLAAMATNNTHPEASAPPLPRHLETGRDSTDQYALKEIPVNSPSPYPVYNTPTVPPQYNDPHHDLQRTSMSDMKFIDHYDSDDDLEKIIPREKKRRSCLDKTCCGCCTCCPKWMRWCSCIFLIIILILVIIVGILAALFKVPTITYDGLKQDPIVTSENSVLSMVFDVGITVDNPNFEGLTFEIIKADAYYPSPYNVYIGGGNVTNLEIKPKAVTNITFPFAVRINSTDPSQQGVVMDLVTRCGLDGSAAQNLDFDYYVYPTVRIIGIPITPKIKQSLSIPCPLKAADLSSFINSFMH</sequence>
<keyword evidence="2 4" id="KW-0472">Membrane</keyword>
<feature type="region of interest" description="Disordered" evidence="3">
    <location>
        <begin position="20"/>
        <end position="39"/>
    </location>
</feature>
<gene>
    <name evidence="5" type="ORF">MFLAVUS_000856</name>
</gene>
<dbReference type="InterPro" id="IPR044839">
    <property type="entry name" value="NDR1-like"/>
</dbReference>
<protein>
    <recommendedName>
        <fullName evidence="7">Late embryogenesis abundant protein LEA-2 subgroup domain-containing protein</fullName>
    </recommendedName>
</protein>
<evidence type="ECO:0008006" key="7">
    <source>
        <dbReference type="Google" id="ProtNLM"/>
    </source>
</evidence>
<evidence type="ECO:0000256" key="1">
    <source>
        <dbReference type="ARBA" id="ARBA00004370"/>
    </source>
</evidence>
<feature type="transmembrane region" description="Helical" evidence="4">
    <location>
        <begin position="125"/>
        <end position="151"/>
    </location>
</feature>
<accession>A0ABP9YKV7</accession>
<name>A0ABP9YKV7_9FUNG</name>
<dbReference type="Proteomes" id="UP001473302">
    <property type="component" value="Unassembled WGS sequence"/>
</dbReference>
<comment type="caution">
    <text evidence="5">The sequence shown here is derived from an EMBL/GenBank/DDBJ whole genome shotgun (WGS) entry which is preliminary data.</text>
</comment>
<evidence type="ECO:0000256" key="2">
    <source>
        <dbReference type="ARBA" id="ARBA00023136"/>
    </source>
</evidence>
<evidence type="ECO:0000313" key="5">
    <source>
        <dbReference type="EMBL" id="GAA5807493.1"/>
    </source>
</evidence>
<evidence type="ECO:0000256" key="3">
    <source>
        <dbReference type="SAM" id="MobiDB-lite"/>
    </source>
</evidence>